<dbReference type="PANTHER" id="PTHR33395:SF22">
    <property type="entry name" value="REVERSE TRANSCRIPTASE DOMAIN-CONTAINING PROTEIN"/>
    <property type="match status" value="1"/>
</dbReference>
<dbReference type="EMBL" id="CAJOBC010091823">
    <property type="protein sequence ID" value="CAF4404151.1"/>
    <property type="molecule type" value="Genomic_DNA"/>
</dbReference>
<dbReference type="PANTHER" id="PTHR33395">
    <property type="entry name" value="TRANSCRIPTASE, PUTATIVE-RELATED-RELATED"/>
    <property type="match status" value="1"/>
</dbReference>
<comment type="caution">
    <text evidence="2">The sequence shown here is derived from an EMBL/GenBank/DDBJ whole genome shotgun (WGS) entry which is preliminary data.</text>
</comment>
<accession>A0A815WQ89</accession>
<dbReference type="Gene3D" id="3.60.10.10">
    <property type="entry name" value="Endonuclease/exonuclease/phosphatase"/>
    <property type="match status" value="1"/>
</dbReference>
<dbReference type="Pfam" id="PF14529">
    <property type="entry name" value="Exo_endo_phos_2"/>
    <property type="match status" value="1"/>
</dbReference>
<gene>
    <name evidence="2" type="ORF">GPM918_LOCUS38781</name>
    <name evidence="3" type="ORF">SRO942_LOCUS39622</name>
</gene>
<dbReference type="OrthoDB" id="5987290at2759"/>
<keyword evidence="4" id="KW-1185">Reference proteome</keyword>
<reference evidence="2" key="1">
    <citation type="submission" date="2021-02" db="EMBL/GenBank/DDBJ databases">
        <authorList>
            <person name="Nowell W R."/>
        </authorList>
    </citation>
    <scope>NUCLEOTIDE SEQUENCE</scope>
</reference>
<proteinExistence type="predicted"/>
<dbReference type="GO" id="GO:0061343">
    <property type="term" value="P:cell adhesion involved in heart morphogenesis"/>
    <property type="evidence" value="ECO:0007669"/>
    <property type="project" value="TreeGrafter"/>
</dbReference>
<dbReference type="AlphaFoldDB" id="A0A815WQ89"/>
<dbReference type="EMBL" id="CAJNOQ010026179">
    <property type="protein sequence ID" value="CAF1543719.1"/>
    <property type="molecule type" value="Genomic_DNA"/>
</dbReference>
<dbReference type="GO" id="GO:0003824">
    <property type="term" value="F:catalytic activity"/>
    <property type="evidence" value="ECO:0007669"/>
    <property type="project" value="InterPro"/>
</dbReference>
<dbReference type="InterPro" id="IPR036691">
    <property type="entry name" value="Endo/exonu/phosph_ase_sf"/>
</dbReference>
<dbReference type="InterPro" id="IPR005135">
    <property type="entry name" value="Endo/exonuclease/phosphatase"/>
</dbReference>
<name>A0A815WQ89_9BILA</name>
<evidence type="ECO:0000313" key="4">
    <source>
        <dbReference type="Proteomes" id="UP000663829"/>
    </source>
</evidence>
<feature type="domain" description="Endonuclease/exonuclease/phosphatase" evidence="1">
    <location>
        <begin position="74"/>
        <end position="192"/>
    </location>
</feature>
<dbReference type="SUPFAM" id="SSF56219">
    <property type="entry name" value="DNase I-like"/>
    <property type="match status" value="1"/>
</dbReference>
<protein>
    <recommendedName>
        <fullName evidence="1">Endonuclease/exonuclease/phosphatase domain-containing protein</fullName>
    </recommendedName>
</protein>
<sequence>MIVETWLDNSINTDDLLFPNYQTSRRDREIGPNGYGGILVYVRKVAQRYMQLEKQNFETMFFKIKYSKYRTVFLAICYRPKWVNVDSFTNHLEDVIDEVRTGAGYHFSDLIFIGDFSGHCKSWYPNSTKETTSAGSHIYQFANKSALLQLVDKATRPKSDTCLDLIFVDNLTCIQSIELLPQLCSTCDHLIVKARINCSSEPVLETPRVMYNYKDSYKLCDKNKAFYRYQRNKNDKNFLSYKEISRSFEKECNTAKNHYYRQISVNISTKSKRWWTLVKHSLGRTSKSLIPPIRSSSDKLVSKPNEKADVLNDHFASMCTMNSGMVIDIPKPIKTSKTMM</sequence>
<evidence type="ECO:0000313" key="2">
    <source>
        <dbReference type="EMBL" id="CAF1543719.1"/>
    </source>
</evidence>
<dbReference type="GO" id="GO:0031012">
    <property type="term" value="C:extracellular matrix"/>
    <property type="evidence" value="ECO:0007669"/>
    <property type="project" value="TreeGrafter"/>
</dbReference>
<dbReference type="Proteomes" id="UP000663829">
    <property type="component" value="Unassembled WGS sequence"/>
</dbReference>
<evidence type="ECO:0000259" key="1">
    <source>
        <dbReference type="Pfam" id="PF14529"/>
    </source>
</evidence>
<evidence type="ECO:0000313" key="3">
    <source>
        <dbReference type="EMBL" id="CAF4404151.1"/>
    </source>
</evidence>
<dbReference type="GO" id="GO:0007508">
    <property type="term" value="P:larval heart development"/>
    <property type="evidence" value="ECO:0007669"/>
    <property type="project" value="TreeGrafter"/>
</dbReference>
<dbReference type="Proteomes" id="UP000681722">
    <property type="component" value="Unassembled WGS sequence"/>
</dbReference>
<organism evidence="2 4">
    <name type="scientific">Didymodactylos carnosus</name>
    <dbReference type="NCBI Taxonomy" id="1234261"/>
    <lineage>
        <taxon>Eukaryota</taxon>
        <taxon>Metazoa</taxon>
        <taxon>Spiralia</taxon>
        <taxon>Gnathifera</taxon>
        <taxon>Rotifera</taxon>
        <taxon>Eurotatoria</taxon>
        <taxon>Bdelloidea</taxon>
        <taxon>Philodinida</taxon>
        <taxon>Philodinidae</taxon>
        <taxon>Didymodactylos</taxon>
    </lineage>
</organism>